<dbReference type="SMART" id="SM00406">
    <property type="entry name" value="IGv"/>
    <property type="match status" value="1"/>
</dbReference>
<keyword evidence="5 11" id="KW-1133">Transmembrane helix</keyword>
<dbReference type="GO" id="GO:0009897">
    <property type="term" value="C:external side of plasma membrane"/>
    <property type="evidence" value="ECO:0007669"/>
    <property type="project" value="TreeGrafter"/>
</dbReference>
<dbReference type="InterPro" id="IPR036179">
    <property type="entry name" value="Ig-like_dom_sf"/>
</dbReference>
<accession>A0A3B4HDB7</accession>
<keyword evidence="7" id="KW-1015">Disulfide bond</keyword>
<evidence type="ECO:0000256" key="10">
    <source>
        <dbReference type="ARBA" id="ARBA00023319"/>
    </source>
</evidence>
<dbReference type="InterPro" id="IPR007110">
    <property type="entry name" value="Ig-like_dom"/>
</dbReference>
<comment type="subcellular location">
    <subcellularLocation>
        <location evidence="1">Cell membrane</location>
        <topology evidence="1">Single-pass type I membrane protein</topology>
    </subcellularLocation>
</comment>
<dbReference type="InterPro" id="IPR051713">
    <property type="entry name" value="T-cell_Activation_Regulation"/>
</dbReference>
<dbReference type="InterPro" id="IPR013106">
    <property type="entry name" value="Ig_V-set"/>
</dbReference>
<dbReference type="GeneTree" id="ENSGT00940000168410"/>
<evidence type="ECO:0000256" key="4">
    <source>
        <dbReference type="ARBA" id="ARBA00022729"/>
    </source>
</evidence>
<evidence type="ECO:0000256" key="11">
    <source>
        <dbReference type="SAM" id="Phobius"/>
    </source>
</evidence>
<keyword evidence="6 11" id="KW-0472">Membrane</keyword>
<dbReference type="GO" id="GO:0007166">
    <property type="term" value="P:cell surface receptor signaling pathway"/>
    <property type="evidence" value="ECO:0007669"/>
    <property type="project" value="TreeGrafter"/>
</dbReference>
<dbReference type="SUPFAM" id="SSF48726">
    <property type="entry name" value="Immunoglobulin"/>
    <property type="match status" value="1"/>
</dbReference>
<dbReference type="AlphaFoldDB" id="A0A3B4HDB7"/>
<dbReference type="PROSITE" id="PS50835">
    <property type="entry name" value="IG_LIKE"/>
    <property type="match status" value="1"/>
</dbReference>
<feature type="domain" description="Ig-like" evidence="12">
    <location>
        <begin position="32"/>
        <end position="140"/>
    </location>
</feature>
<protein>
    <recommendedName>
        <fullName evidence="12">Ig-like domain-containing protein</fullName>
    </recommendedName>
</protein>
<evidence type="ECO:0000256" key="5">
    <source>
        <dbReference type="ARBA" id="ARBA00022989"/>
    </source>
</evidence>
<keyword evidence="8" id="KW-0675">Receptor</keyword>
<proteinExistence type="predicted"/>
<keyword evidence="9" id="KW-0325">Glycoprotein</keyword>
<dbReference type="InterPro" id="IPR013783">
    <property type="entry name" value="Ig-like_fold"/>
</dbReference>
<evidence type="ECO:0000256" key="9">
    <source>
        <dbReference type="ARBA" id="ARBA00023180"/>
    </source>
</evidence>
<organism evidence="13">
    <name type="scientific">Pundamilia nyererei</name>
    <dbReference type="NCBI Taxonomy" id="303518"/>
    <lineage>
        <taxon>Eukaryota</taxon>
        <taxon>Metazoa</taxon>
        <taxon>Chordata</taxon>
        <taxon>Craniata</taxon>
        <taxon>Vertebrata</taxon>
        <taxon>Euteleostomi</taxon>
        <taxon>Actinopterygii</taxon>
        <taxon>Neopterygii</taxon>
        <taxon>Teleostei</taxon>
        <taxon>Neoteleostei</taxon>
        <taxon>Acanthomorphata</taxon>
        <taxon>Ovalentaria</taxon>
        <taxon>Cichlomorphae</taxon>
        <taxon>Cichliformes</taxon>
        <taxon>Cichlidae</taxon>
        <taxon>African cichlids</taxon>
        <taxon>Pseudocrenilabrinae</taxon>
        <taxon>Haplochromini</taxon>
        <taxon>Pundamilia</taxon>
    </lineage>
</organism>
<feature type="transmembrane region" description="Helical" evidence="11">
    <location>
        <begin position="152"/>
        <end position="178"/>
    </location>
</feature>
<dbReference type="STRING" id="303518.ENSPNYP00000032093"/>
<dbReference type="Pfam" id="PF07686">
    <property type="entry name" value="V-set"/>
    <property type="match status" value="1"/>
</dbReference>
<evidence type="ECO:0000256" key="7">
    <source>
        <dbReference type="ARBA" id="ARBA00023157"/>
    </source>
</evidence>
<name>A0A3B4HDB7_9CICH</name>
<keyword evidence="3 11" id="KW-0812">Transmembrane</keyword>
<evidence type="ECO:0000256" key="2">
    <source>
        <dbReference type="ARBA" id="ARBA00022475"/>
    </source>
</evidence>
<dbReference type="Gene3D" id="2.60.40.10">
    <property type="entry name" value="Immunoglobulins"/>
    <property type="match status" value="1"/>
</dbReference>
<dbReference type="GO" id="GO:0042130">
    <property type="term" value="P:negative regulation of T cell proliferation"/>
    <property type="evidence" value="ECO:0007669"/>
    <property type="project" value="TreeGrafter"/>
</dbReference>
<dbReference type="GO" id="GO:0071222">
    <property type="term" value="P:cellular response to lipopolysaccharide"/>
    <property type="evidence" value="ECO:0007669"/>
    <property type="project" value="TreeGrafter"/>
</dbReference>
<reference evidence="13" key="1">
    <citation type="submission" date="2023-09" db="UniProtKB">
        <authorList>
            <consortium name="Ensembl"/>
        </authorList>
    </citation>
    <scope>IDENTIFICATION</scope>
</reference>
<dbReference type="GO" id="GO:0031295">
    <property type="term" value="P:T cell costimulation"/>
    <property type="evidence" value="ECO:0007669"/>
    <property type="project" value="TreeGrafter"/>
</dbReference>
<keyword evidence="10" id="KW-0393">Immunoglobulin domain</keyword>
<evidence type="ECO:0000256" key="3">
    <source>
        <dbReference type="ARBA" id="ARBA00022692"/>
    </source>
</evidence>
<sequence length="205" mass="23658">KYCTWNCLYPSYTLLQALGVSDDALNKFFSCPYFTPLEVTPGVKRVLLPFKTTADLPEDVRVEWRRSDLEDVKVLVYENSQKKHEEQHQDYQGRTEMNEELLRTGDLSLTLKDLRPTDSGVYTCTVYKNDGAILKQKVVILTIRGHNANTLLYLYMYLSILIFCFVLMFLYFAHLLLVKLAHKNFTLMCCSSVPVMGCDNKSDLI</sequence>
<keyword evidence="2" id="KW-1003">Cell membrane</keyword>
<keyword evidence="4" id="KW-0732">Signal</keyword>
<evidence type="ECO:0000256" key="6">
    <source>
        <dbReference type="ARBA" id="ARBA00023136"/>
    </source>
</evidence>
<evidence type="ECO:0000256" key="8">
    <source>
        <dbReference type="ARBA" id="ARBA00023170"/>
    </source>
</evidence>
<evidence type="ECO:0000256" key="1">
    <source>
        <dbReference type="ARBA" id="ARBA00004251"/>
    </source>
</evidence>
<dbReference type="PANTHER" id="PTHR25466">
    <property type="entry name" value="T-LYMPHOCYTE ACTIVATION ANTIGEN"/>
    <property type="match status" value="1"/>
</dbReference>
<evidence type="ECO:0000259" key="12">
    <source>
        <dbReference type="PROSITE" id="PS50835"/>
    </source>
</evidence>
<dbReference type="Ensembl" id="ENSPNYT00000032863.1">
    <property type="protein sequence ID" value="ENSPNYP00000032093.1"/>
    <property type="gene ID" value="ENSPNYG00000024230.1"/>
</dbReference>
<dbReference type="GO" id="GO:0042102">
    <property type="term" value="P:positive regulation of T cell proliferation"/>
    <property type="evidence" value="ECO:0007669"/>
    <property type="project" value="TreeGrafter"/>
</dbReference>
<dbReference type="PANTHER" id="PTHR25466:SF14">
    <property type="entry name" value="BUTYROPHILIN SUBFAMILY 2 MEMBER A2-LIKE-RELATED"/>
    <property type="match status" value="1"/>
</dbReference>
<evidence type="ECO:0000313" key="13">
    <source>
        <dbReference type="Ensembl" id="ENSPNYP00000032093.1"/>
    </source>
</evidence>
<dbReference type="GO" id="GO:0006955">
    <property type="term" value="P:immune response"/>
    <property type="evidence" value="ECO:0007669"/>
    <property type="project" value="TreeGrafter"/>
</dbReference>